<accession>A0AAP0RKZ4</accession>
<keyword evidence="5" id="KW-0433">Leucine-rich repeat</keyword>
<dbReference type="PANTHER" id="PTHR48062">
    <property type="entry name" value="RECEPTOR-LIKE PROTEIN 14"/>
    <property type="match status" value="1"/>
</dbReference>
<dbReference type="InterPro" id="IPR001611">
    <property type="entry name" value="Leu-rich_rpt"/>
</dbReference>
<dbReference type="FunFam" id="3.80.10.10:FF:000095">
    <property type="entry name" value="LRR receptor-like serine/threonine-protein kinase GSO1"/>
    <property type="match status" value="1"/>
</dbReference>
<dbReference type="PROSITE" id="PS51450">
    <property type="entry name" value="LRR"/>
    <property type="match status" value="2"/>
</dbReference>
<evidence type="ECO:0000256" key="8">
    <source>
        <dbReference type="ARBA" id="ARBA00022989"/>
    </source>
</evidence>
<organism evidence="12 13">
    <name type="scientific">Liquidambar formosana</name>
    <name type="common">Formosan gum</name>
    <dbReference type="NCBI Taxonomy" id="63359"/>
    <lineage>
        <taxon>Eukaryota</taxon>
        <taxon>Viridiplantae</taxon>
        <taxon>Streptophyta</taxon>
        <taxon>Embryophyta</taxon>
        <taxon>Tracheophyta</taxon>
        <taxon>Spermatophyta</taxon>
        <taxon>Magnoliopsida</taxon>
        <taxon>eudicotyledons</taxon>
        <taxon>Gunneridae</taxon>
        <taxon>Pentapetalae</taxon>
        <taxon>Saxifragales</taxon>
        <taxon>Altingiaceae</taxon>
        <taxon>Liquidambar</taxon>
    </lineage>
</organism>
<evidence type="ECO:0000256" key="2">
    <source>
        <dbReference type="ARBA" id="ARBA00004236"/>
    </source>
</evidence>
<comment type="caution">
    <text evidence="12">The sequence shown here is derived from an EMBL/GenBank/DDBJ whole genome shotgun (WGS) entry which is preliminary data.</text>
</comment>
<dbReference type="InterPro" id="IPR051502">
    <property type="entry name" value="RLP_Defense_Trigger"/>
</dbReference>
<keyword evidence="8 11" id="KW-1133">Transmembrane helix</keyword>
<dbReference type="SUPFAM" id="SSF52058">
    <property type="entry name" value="L domain-like"/>
    <property type="match status" value="2"/>
</dbReference>
<evidence type="ECO:0000256" key="1">
    <source>
        <dbReference type="ARBA" id="ARBA00004167"/>
    </source>
</evidence>
<reference evidence="12 13" key="1">
    <citation type="journal article" date="2024" name="Plant J.">
        <title>Genome sequences and population genomics reveal climatic adaptation and genomic divergence between two closely related sweetgum species.</title>
        <authorList>
            <person name="Xu W.Q."/>
            <person name="Ren C.Q."/>
            <person name="Zhang X.Y."/>
            <person name="Comes H.P."/>
            <person name="Liu X.H."/>
            <person name="Li Y.G."/>
            <person name="Kettle C.J."/>
            <person name="Jalonen R."/>
            <person name="Gaisberger H."/>
            <person name="Ma Y.Z."/>
            <person name="Qiu Y.X."/>
        </authorList>
    </citation>
    <scope>NUCLEOTIDE SEQUENCE [LARGE SCALE GENOMIC DNA]</scope>
    <source>
        <strain evidence="12">Hangzhou</strain>
    </source>
</reference>
<proteinExistence type="inferred from homology"/>
<dbReference type="FunFam" id="3.80.10.10:FF:000213">
    <property type="entry name" value="Tyrosine-sulfated glycopeptide receptor 1"/>
    <property type="match status" value="1"/>
</dbReference>
<evidence type="ECO:0000256" key="10">
    <source>
        <dbReference type="ARBA" id="ARBA00023180"/>
    </source>
</evidence>
<evidence type="ECO:0000256" key="4">
    <source>
        <dbReference type="ARBA" id="ARBA00022475"/>
    </source>
</evidence>
<dbReference type="SMART" id="SM00369">
    <property type="entry name" value="LRR_TYP"/>
    <property type="match status" value="6"/>
</dbReference>
<evidence type="ECO:0000256" key="6">
    <source>
        <dbReference type="ARBA" id="ARBA00022692"/>
    </source>
</evidence>
<dbReference type="Pfam" id="PF13516">
    <property type="entry name" value="LRR_6"/>
    <property type="match status" value="1"/>
</dbReference>
<sequence length="597" mass="67174">MCKLHNLQQLDLSHNSIEDDMHPCWGKMPSLKILKLSKNQFQGDLSSIFGNQSMIEYIDVSHNHFQGVVPFSIFTNFSKLHHLDLSYNNGLDVETESPTWLPSFQLQHLFLAGCNLNQRSGHNIPSFISTQYTLQTLDLSHNSIPGLIPTWMLYNVSSVLRLRGNSFVGKFPQFYPNKASLLVELDISSNQFNGPLPSNISGLLPKLYAFNVSSNGFTGTIPISLGELPNLQHLDLSNNNFIGEIPSGLTENSPLWYLNLSNNSLHGDLLPRDSNMTQLRWLLLHHNSFSGSMPSCLSNSPFLEMLDVRVNFLSGTISSLRVFPHLAAFLLRGNNFAGNIPRQLCQMQKIQFLDLSMNSFSGNIPSCFKDNLFWKKKSQADSWVPTGFTTKGNPYNFQGIPLTLMTGIDLSSNQLTGAIAIEIGELQDLHSLNLSHNLLSGHFPTSFQYLTNLESLDLSHNKLTGKIPSEIVQLNFLSFFSVAFNDLSGMIPFKEQLSTFTESSYIGNPNLCGQPLERKCPGSVEMGVDKKEEKHMEKKGNIDEPLIFYAFVAMSYALGFWSVIIPLFFSKNWRIKYFTAIDGFINFCFEKYDAYFA</sequence>
<comment type="similarity">
    <text evidence="3">Belongs to the RLP family.</text>
</comment>
<keyword evidence="6 11" id="KW-0812">Transmembrane</keyword>
<keyword evidence="13" id="KW-1185">Reference proteome</keyword>
<dbReference type="PANTHER" id="PTHR48062:SF51">
    <property type="entry name" value="LRR RECEPTOR-LIKE SERINE_THREONINE-PROTEIN KINASE ERL1"/>
    <property type="match status" value="1"/>
</dbReference>
<keyword evidence="9 11" id="KW-0472">Membrane</keyword>
<keyword evidence="4" id="KW-1003">Cell membrane</keyword>
<protein>
    <submittedName>
        <fullName evidence="12">Uncharacterized protein</fullName>
    </submittedName>
</protein>
<keyword evidence="10" id="KW-0325">Glycoprotein</keyword>
<evidence type="ECO:0000313" key="12">
    <source>
        <dbReference type="EMBL" id="KAK9279152.1"/>
    </source>
</evidence>
<evidence type="ECO:0000256" key="9">
    <source>
        <dbReference type="ARBA" id="ARBA00023136"/>
    </source>
</evidence>
<evidence type="ECO:0000256" key="7">
    <source>
        <dbReference type="ARBA" id="ARBA00022737"/>
    </source>
</evidence>
<dbReference type="PRINTS" id="PR00019">
    <property type="entry name" value="LEURICHRPT"/>
</dbReference>
<evidence type="ECO:0000313" key="13">
    <source>
        <dbReference type="Proteomes" id="UP001415857"/>
    </source>
</evidence>
<keyword evidence="7" id="KW-0677">Repeat</keyword>
<dbReference type="EMBL" id="JBBPBK010000008">
    <property type="protein sequence ID" value="KAK9279152.1"/>
    <property type="molecule type" value="Genomic_DNA"/>
</dbReference>
<dbReference type="Pfam" id="PF13855">
    <property type="entry name" value="LRR_8"/>
    <property type="match status" value="1"/>
</dbReference>
<dbReference type="InterPro" id="IPR003591">
    <property type="entry name" value="Leu-rich_rpt_typical-subtyp"/>
</dbReference>
<name>A0AAP0RKZ4_LIQFO</name>
<dbReference type="InterPro" id="IPR032675">
    <property type="entry name" value="LRR_dom_sf"/>
</dbReference>
<evidence type="ECO:0000256" key="3">
    <source>
        <dbReference type="ARBA" id="ARBA00009592"/>
    </source>
</evidence>
<gene>
    <name evidence="12" type="ORF">L1049_012829</name>
</gene>
<dbReference type="Proteomes" id="UP001415857">
    <property type="component" value="Unassembled WGS sequence"/>
</dbReference>
<dbReference type="GO" id="GO:0005886">
    <property type="term" value="C:plasma membrane"/>
    <property type="evidence" value="ECO:0007669"/>
    <property type="project" value="UniProtKB-SubCell"/>
</dbReference>
<feature type="transmembrane region" description="Helical" evidence="11">
    <location>
        <begin position="546"/>
        <end position="569"/>
    </location>
</feature>
<dbReference type="SMART" id="SM00365">
    <property type="entry name" value="LRR_SD22"/>
    <property type="match status" value="3"/>
</dbReference>
<dbReference type="AlphaFoldDB" id="A0AAP0RKZ4"/>
<comment type="subcellular location">
    <subcellularLocation>
        <location evidence="2">Cell membrane</location>
    </subcellularLocation>
    <subcellularLocation>
        <location evidence="1">Membrane</location>
        <topology evidence="1">Single-pass membrane protein</topology>
    </subcellularLocation>
</comment>
<evidence type="ECO:0000256" key="11">
    <source>
        <dbReference type="SAM" id="Phobius"/>
    </source>
</evidence>
<evidence type="ECO:0000256" key="5">
    <source>
        <dbReference type="ARBA" id="ARBA00022614"/>
    </source>
</evidence>
<dbReference type="Pfam" id="PF00560">
    <property type="entry name" value="LRR_1"/>
    <property type="match status" value="5"/>
</dbReference>
<dbReference type="Gene3D" id="3.80.10.10">
    <property type="entry name" value="Ribonuclease Inhibitor"/>
    <property type="match status" value="2"/>
</dbReference>